<protein>
    <submittedName>
        <fullName evidence="2">Uncharacterized protein</fullName>
    </submittedName>
</protein>
<evidence type="ECO:0000313" key="2">
    <source>
        <dbReference type="EMBL" id="SIT48328.1"/>
    </source>
</evidence>
<dbReference type="AlphaFoldDB" id="A0A1N7SLT0"/>
<organism evidence="2 3">
    <name type="scientific">Paraburkholderia piptadeniae</name>
    <dbReference type="NCBI Taxonomy" id="1701573"/>
    <lineage>
        <taxon>Bacteria</taxon>
        <taxon>Pseudomonadati</taxon>
        <taxon>Pseudomonadota</taxon>
        <taxon>Betaproteobacteria</taxon>
        <taxon>Burkholderiales</taxon>
        <taxon>Burkholderiaceae</taxon>
        <taxon>Paraburkholderia</taxon>
    </lineage>
</organism>
<evidence type="ECO:0000256" key="1">
    <source>
        <dbReference type="SAM" id="MobiDB-lite"/>
    </source>
</evidence>
<keyword evidence="3" id="KW-1185">Reference proteome</keyword>
<dbReference type="Proteomes" id="UP000195569">
    <property type="component" value="Unassembled WGS sequence"/>
</dbReference>
<accession>A0A1N7SLT0</accession>
<sequence length="57" mass="6347">MASTRSKNALAVLRDGGKKVIIIQCISNAEHRRDRKANQRTGKYVAGQPVTSREDHN</sequence>
<reference evidence="2" key="1">
    <citation type="submission" date="2016-12" db="EMBL/GenBank/DDBJ databases">
        <authorList>
            <person name="Moulin L."/>
        </authorList>
    </citation>
    <scope>NUCLEOTIDE SEQUENCE [LARGE SCALE GENOMIC DNA]</scope>
    <source>
        <strain evidence="2">STM 7183</strain>
    </source>
</reference>
<proteinExistence type="predicted"/>
<comment type="caution">
    <text evidence="2">The sequence shown here is derived from an EMBL/GenBank/DDBJ whole genome shotgun (WGS) entry which is preliminary data.</text>
</comment>
<gene>
    <name evidence="2" type="ORF">BN2476_630117</name>
</gene>
<dbReference type="EMBL" id="CYGY02000063">
    <property type="protein sequence ID" value="SIT48328.1"/>
    <property type="molecule type" value="Genomic_DNA"/>
</dbReference>
<feature type="region of interest" description="Disordered" evidence="1">
    <location>
        <begin position="29"/>
        <end position="57"/>
    </location>
</feature>
<evidence type="ECO:0000313" key="3">
    <source>
        <dbReference type="Proteomes" id="UP000195569"/>
    </source>
</evidence>
<name>A0A1N7SLT0_9BURK</name>